<feature type="domain" description="Laminin EGF-like" evidence="19">
    <location>
        <begin position="877"/>
        <end position="929"/>
    </location>
</feature>
<feature type="disulfide bond" evidence="14">
    <location>
        <begin position="1147"/>
        <end position="1156"/>
    </location>
</feature>
<dbReference type="InterPro" id="IPR009254">
    <property type="entry name" value="Laminin_aI"/>
</dbReference>
<feature type="disulfide bond" evidence="14">
    <location>
        <begin position="460"/>
        <end position="469"/>
    </location>
</feature>
<feature type="domain" description="Laminin EGF-like" evidence="19">
    <location>
        <begin position="1118"/>
        <end position="1176"/>
    </location>
</feature>
<dbReference type="Gene3D" id="2.170.300.10">
    <property type="entry name" value="Tie2 ligand-binding domain superfamily"/>
    <property type="match status" value="2"/>
</dbReference>
<feature type="domain" description="Laminin EGF-like" evidence="19">
    <location>
        <begin position="1479"/>
        <end position="1535"/>
    </location>
</feature>
<evidence type="ECO:0000256" key="17">
    <source>
        <dbReference type="SAM" id="SignalP"/>
    </source>
</evidence>
<dbReference type="FunFam" id="2.10.25.10:FF:000033">
    <property type="entry name" value="Laminin subunit alpha 2"/>
    <property type="match status" value="2"/>
</dbReference>
<evidence type="ECO:0000256" key="16">
    <source>
        <dbReference type="SAM" id="MobiDB-lite"/>
    </source>
</evidence>
<feature type="domain" description="Laminin G" evidence="18">
    <location>
        <begin position="2336"/>
        <end position="2512"/>
    </location>
</feature>
<dbReference type="GO" id="GO:0009888">
    <property type="term" value="P:tissue development"/>
    <property type="evidence" value="ECO:0007669"/>
    <property type="project" value="TreeGrafter"/>
</dbReference>
<feature type="region of interest" description="Disordered" evidence="16">
    <location>
        <begin position="2089"/>
        <end position="2108"/>
    </location>
</feature>
<dbReference type="CDD" id="cd00055">
    <property type="entry name" value="EGF_Lam"/>
    <property type="match status" value="15"/>
</dbReference>
<keyword evidence="12 14" id="KW-0424">Laminin EGF-like domain</keyword>
<dbReference type="FunFam" id="2.10.25.10:FF:000094">
    <property type="entry name" value="Laminin subunit alpha-2"/>
    <property type="match status" value="1"/>
</dbReference>
<dbReference type="SMART" id="SM00281">
    <property type="entry name" value="LamB"/>
    <property type="match status" value="2"/>
</dbReference>
<feature type="disulfide bond" evidence="13">
    <location>
        <begin position="2673"/>
        <end position="2700"/>
    </location>
</feature>
<evidence type="ECO:0000256" key="11">
    <source>
        <dbReference type="ARBA" id="ARBA00023180"/>
    </source>
</evidence>
<keyword evidence="10 14" id="KW-1015">Disulfide bond</keyword>
<dbReference type="GO" id="GO:0030334">
    <property type="term" value="P:regulation of cell migration"/>
    <property type="evidence" value="ECO:0007669"/>
    <property type="project" value="InterPro"/>
</dbReference>
<comment type="function">
    <text evidence="1">Binding to cells via a high affinity receptor, laminin is thought to mediate the attachment, migration and organization of cells into tissues during embryonic development by interacting with other extracellular matrix components.</text>
</comment>
<keyword evidence="5 17" id="KW-0732">Signal</keyword>
<dbReference type="PROSITE" id="PS51117">
    <property type="entry name" value="LAMININ_NTER"/>
    <property type="match status" value="1"/>
</dbReference>
<feature type="compositionally biased region" description="Polar residues" evidence="16">
    <location>
        <begin position="2089"/>
        <end position="2101"/>
    </location>
</feature>
<dbReference type="GO" id="GO:0009887">
    <property type="term" value="P:animal organ morphogenesis"/>
    <property type="evidence" value="ECO:0007669"/>
    <property type="project" value="TreeGrafter"/>
</dbReference>
<keyword evidence="11" id="KW-0325">Glycoprotein</keyword>
<dbReference type="FunFam" id="2.60.120.260:FF:000017">
    <property type="entry name" value="Laminin subunit alpha 2"/>
    <property type="match status" value="1"/>
</dbReference>
<dbReference type="Pfam" id="PF00053">
    <property type="entry name" value="EGF_laminin"/>
    <property type="match status" value="12"/>
</dbReference>
<feature type="domain" description="Laminin IV type A" evidence="20">
    <location>
        <begin position="1201"/>
        <end position="1388"/>
    </location>
</feature>
<feature type="disulfide bond" evidence="14">
    <location>
        <begin position="1093"/>
        <end position="1102"/>
    </location>
</feature>
<keyword evidence="6" id="KW-0677">Repeat</keyword>
<dbReference type="FunFam" id="2.10.25.10:FF:000188">
    <property type="entry name" value="Laminin subunit gamma 2"/>
    <property type="match status" value="1"/>
</dbReference>
<evidence type="ECO:0000256" key="15">
    <source>
        <dbReference type="SAM" id="Coils"/>
    </source>
</evidence>
<dbReference type="GO" id="GO:0005102">
    <property type="term" value="F:signaling receptor binding"/>
    <property type="evidence" value="ECO:0007669"/>
    <property type="project" value="InterPro"/>
</dbReference>
<feature type="domain" description="Laminin G" evidence="18">
    <location>
        <begin position="2517"/>
        <end position="2700"/>
    </location>
</feature>
<dbReference type="FunFam" id="2.10.25.10:FF:000189">
    <property type="entry name" value="Laminin subunit alpha 2"/>
    <property type="match status" value="1"/>
</dbReference>
<reference evidence="22" key="3">
    <citation type="submission" date="2025-09" db="UniProtKB">
        <authorList>
            <consortium name="Ensembl"/>
        </authorList>
    </citation>
    <scope>IDENTIFICATION</scope>
</reference>
<dbReference type="FunFam" id="2.10.25.10:FF:000051">
    <property type="entry name" value="Laminin subunit alpha 4"/>
    <property type="match status" value="1"/>
</dbReference>
<dbReference type="CDD" id="cd00110">
    <property type="entry name" value="LamG"/>
    <property type="match status" value="5"/>
</dbReference>
<dbReference type="SMART" id="SM00136">
    <property type="entry name" value="LamNT"/>
    <property type="match status" value="1"/>
</dbReference>
<feature type="domain" description="Laminin G" evidence="18">
    <location>
        <begin position="2150"/>
        <end position="2328"/>
    </location>
</feature>
<feature type="domain" description="Laminin N-terminal" evidence="21">
    <location>
        <begin position="49"/>
        <end position="300"/>
    </location>
</feature>
<dbReference type="InterPro" id="IPR002049">
    <property type="entry name" value="LE_dom"/>
</dbReference>
<evidence type="ECO:0000256" key="9">
    <source>
        <dbReference type="ARBA" id="ARBA00023054"/>
    </source>
</evidence>
<evidence type="ECO:0000256" key="10">
    <source>
        <dbReference type="ARBA" id="ARBA00023157"/>
    </source>
</evidence>
<evidence type="ECO:0000259" key="18">
    <source>
        <dbReference type="PROSITE" id="PS50025"/>
    </source>
</evidence>
<dbReference type="GO" id="GO:0005576">
    <property type="term" value="C:extracellular region"/>
    <property type="evidence" value="ECO:0007669"/>
    <property type="project" value="UniProtKB-ARBA"/>
</dbReference>
<reference evidence="23" key="1">
    <citation type="journal article" date="2018" name="PLoS ONE">
        <title>Chinook salmon (Oncorhynchus tshawytscha) genome and transcriptome.</title>
        <authorList>
            <person name="Christensen K.A."/>
            <person name="Leong J.S."/>
            <person name="Sakhrani D."/>
            <person name="Biagi C.A."/>
            <person name="Minkley D.R."/>
            <person name="Withler R.E."/>
            <person name="Rondeau E.B."/>
            <person name="Koop B.F."/>
            <person name="Devlin R.H."/>
        </authorList>
    </citation>
    <scope>NUCLEOTIDE SEQUENCE [LARGE SCALE GENOMIC DNA]</scope>
</reference>
<dbReference type="PROSITE" id="PS01248">
    <property type="entry name" value="EGF_LAM_1"/>
    <property type="match status" value="6"/>
</dbReference>
<dbReference type="Pfam" id="PF00052">
    <property type="entry name" value="Laminin_B"/>
    <property type="match status" value="2"/>
</dbReference>
<feature type="domain" description="Laminin EGF-like" evidence="19">
    <location>
        <begin position="1072"/>
        <end position="1117"/>
    </location>
</feature>
<feature type="domain" description="Laminin EGF-like" evidence="19">
    <location>
        <begin position="979"/>
        <end position="1025"/>
    </location>
</feature>
<dbReference type="FunFam" id="2.10.25.10:FF:000242">
    <property type="entry name" value="Laminin subunit alpha 1"/>
    <property type="match status" value="1"/>
</dbReference>
<dbReference type="PANTHER" id="PTHR10574:SF409">
    <property type="entry name" value="LAMININ SUBUNIT ALPHA-1"/>
    <property type="match status" value="1"/>
</dbReference>
<feature type="disulfide bond" evidence="14">
    <location>
        <begin position="1536"/>
        <end position="1548"/>
    </location>
</feature>
<dbReference type="SMART" id="SM00180">
    <property type="entry name" value="EGF_Lam"/>
    <property type="match status" value="16"/>
</dbReference>
<dbReference type="GO" id="GO:0005201">
    <property type="term" value="F:extracellular matrix structural constituent"/>
    <property type="evidence" value="ECO:0007669"/>
    <property type="project" value="TreeGrafter"/>
</dbReference>
<dbReference type="PRINTS" id="PR00011">
    <property type="entry name" value="EGFLAMININ"/>
</dbReference>
<dbReference type="PANTHER" id="PTHR10574">
    <property type="entry name" value="NETRIN/LAMININ-RELATED"/>
    <property type="match status" value="1"/>
</dbReference>
<dbReference type="SMART" id="SM01411">
    <property type="entry name" value="Ephrin_rec_like"/>
    <property type="match status" value="3"/>
</dbReference>
<evidence type="ECO:0000256" key="4">
    <source>
        <dbReference type="ARBA" id="ARBA00022530"/>
    </source>
</evidence>
<evidence type="ECO:0000313" key="22">
    <source>
        <dbReference type="Ensembl" id="ENSOTSP00005142529.1"/>
    </source>
</evidence>
<dbReference type="InterPro" id="IPR056863">
    <property type="entry name" value="LMN_ATRN_NET-like_EGF"/>
</dbReference>
<dbReference type="FunFam" id="2.10.25.10:FF:000775">
    <property type="entry name" value="Predicted protein"/>
    <property type="match status" value="1"/>
</dbReference>
<feature type="disulfide bond" evidence="14">
    <location>
        <begin position="913"/>
        <end position="927"/>
    </location>
</feature>
<dbReference type="SMART" id="SM00181">
    <property type="entry name" value="EGF"/>
    <property type="match status" value="8"/>
</dbReference>
<feature type="region of interest" description="Disordered" evidence="16">
    <location>
        <begin position="2711"/>
        <end position="2740"/>
    </location>
</feature>
<evidence type="ECO:0000256" key="1">
    <source>
        <dbReference type="ARBA" id="ARBA00002418"/>
    </source>
</evidence>
<dbReference type="InterPro" id="IPR013320">
    <property type="entry name" value="ConA-like_dom_sf"/>
</dbReference>
<dbReference type="GO" id="GO:0045995">
    <property type="term" value="P:regulation of embryonic development"/>
    <property type="evidence" value="ECO:0007669"/>
    <property type="project" value="InterPro"/>
</dbReference>
<feature type="disulfide bond" evidence="14">
    <location>
        <begin position="1074"/>
        <end position="1091"/>
    </location>
</feature>
<dbReference type="PROSITE" id="PS51115">
    <property type="entry name" value="LAMININ_IVA"/>
    <property type="match status" value="2"/>
</dbReference>
<feature type="disulfide bond" evidence="14">
    <location>
        <begin position="999"/>
        <end position="1008"/>
    </location>
</feature>
<dbReference type="GO" id="GO:0007411">
    <property type="term" value="P:axon guidance"/>
    <property type="evidence" value="ECO:0007669"/>
    <property type="project" value="TreeGrafter"/>
</dbReference>
<keyword evidence="7" id="KW-0084">Basement membrane</keyword>
<feature type="chain" id="PRO_5044255585" description="Laminin subunit alpha-1" evidence="17">
    <location>
        <begin position="19"/>
        <end position="3116"/>
    </location>
</feature>
<evidence type="ECO:0008006" key="24">
    <source>
        <dbReference type="Google" id="ProtNLM"/>
    </source>
</evidence>
<feature type="disulfide bond" evidence="14">
    <location>
        <begin position="930"/>
        <end position="942"/>
    </location>
</feature>
<keyword evidence="4" id="KW-0272">Extracellular matrix</keyword>
<evidence type="ECO:0000256" key="7">
    <source>
        <dbReference type="ARBA" id="ARBA00022869"/>
    </source>
</evidence>
<feature type="disulfide bond" evidence="14">
    <location>
        <begin position="1506"/>
        <end position="1515"/>
    </location>
</feature>
<dbReference type="Pfam" id="PF00054">
    <property type="entry name" value="Laminin_G_1"/>
    <property type="match status" value="4"/>
</dbReference>
<gene>
    <name evidence="22" type="primary">LAMA1</name>
</gene>
<dbReference type="FunFam" id="2.10.25.10:FF:000209">
    <property type="entry name" value="Laminin subunit alpha 5"/>
    <property type="match status" value="1"/>
</dbReference>
<evidence type="ECO:0000259" key="21">
    <source>
        <dbReference type="PROSITE" id="PS51117"/>
    </source>
</evidence>
<dbReference type="FunFam" id="2.170.300.10:FF:000026">
    <property type="entry name" value="laminin subunit alpha-2 isoform X2"/>
    <property type="match status" value="1"/>
</dbReference>
<organism evidence="22 23">
    <name type="scientific">Oncorhynchus tshawytscha</name>
    <name type="common">Chinook salmon</name>
    <name type="synonym">Salmo tshawytscha</name>
    <dbReference type="NCBI Taxonomy" id="74940"/>
    <lineage>
        <taxon>Eukaryota</taxon>
        <taxon>Metazoa</taxon>
        <taxon>Chordata</taxon>
        <taxon>Craniata</taxon>
        <taxon>Vertebrata</taxon>
        <taxon>Euteleostomi</taxon>
        <taxon>Actinopterygii</taxon>
        <taxon>Neopterygii</taxon>
        <taxon>Teleostei</taxon>
        <taxon>Protacanthopterygii</taxon>
        <taxon>Salmoniformes</taxon>
        <taxon>Salmonidae</taxon>
        <taxon>Salmoninae</taxon>
        <taxon>Oncorhynchus</taxon>
    </lineage>
</organism>
<feature type="compositionally biased region" description="Pro residues" evidence="16">
    <location>
        <begin position="2722"/>
        <end position="2734"/>
    </location>
</feature>
<dbReference type="FunFam" id="2.10.25.10:FF:000106">
    <property type="entry name" value="Heparan sulfate proteoglycan 2"/>
    <property type="match status" value="1"/>
</dbReference>
<feature type="domain" description="Laminin EGF-like" evidence="19">
    <location>
        <begin position="428"/>
        <end position="484"/>
    </location>
</feature>
<evidence type="ECO:0000256" key="6">
    <source>
        <dbReference type="ARBA" id="ARBA00022737"/>
    </source>
</evidence>
<evidence type="ECO:0000256" key="14">
    <source>
        <dbReference type="PROSITE-ProRule" id="PRU00460"/>
    </source>
</evidence>
<feature type="disulfide bond" evidence="14">
    <location>
        <begin position="1557"/>
        <end position="1566"/>
    </location>
</feature>
<dbReference type="PROSITE" id="PS50025">
    <property type="entry name" value="LAM_G_DOMAIN"/>
    <property type="match status" value="5"/>
</dbReference>
<keyword evidence="8" id="KW-0130">Cell adhesion</keyword>
<feature type="domain" description="Laminin G" evidence="18">
    <location>
        <begin position="2933"/>
        <end position="3111"/>
    </location>
</feature>
<feature type="domain" description="Laminin IV type A" evidence="20">
    <location>
        <begin position="553"/>
        <end position="736"/>
    </location>
</feature>
<evidence type="ECO:0000256" key="12">
    <source>
        <dbReference type="ARBA" id="ARBA00023292"/>
    </source>
</evidence>
<dbReference type="InterPro" id="IPR010307">
    <property type="entry name" value="Laminin_dom_II"/>
</dbReference>
<feature type="coiled-coil region" evidence="15">
    <location>
        <begin position="1821"/>
        <end position="1869"/>
    </location>
</feature>
<proteinExistence type="predicted"/>
<dbReference type="SMART" id="SM00282">
    <property type="entry name" value="LamG"/>
    <property type="match status" value="5"/>
</dbReference>
<dbReference type="GO" id="GO:0043256">
    <property type="term" value="C:laminin complex"/>
    <property type="evidence" value="ECO:0007669"/>
    <property type="project" value="UniProtKB-ARBA"/>
</dbReference>
<keyword evidence="9 15" id="KW-0175">Coiled coil</keyword>
<feature type="disulfide bond" evidence="14">
    <location>
        <begin position="951"/>
        <end position="960"/>
    </location>
</feature>
<feature type="disulfide bond" evidence="14">
    <location>
        <begin position="1449"/>
        <end position="1458"/>
    </location>
</feature>
<dbReference type="Pfam" id="PF06008">
    <property type="entry name" value="Laminin_I"/>
    <property type="match status" value="1"/>
</dbReference>
<feature type="disulfide bond" evidence="14">
    <location>
        <begin position="1044"/>
        <end position="1053"/>
    </location>
</feature>
<dbReference type="Proteomes" id="UP000694402">
    <property type="component" value="Unassembled WGS sequence"/>
</dbReference>
<feature type="domain" description="Laminin EGF-like" evidence="19">
    <location>
        <begin position="770"/>
        <end position="818"/>
    </location>
</feature>
<feature type="signal peptide" evidence="17">
    <location>
        <begin position="1"/>
        <end position="18"/>
    </location>
</feature>
<dbReference type="Ensembl" id="ENSOTST00005145011.1">
    <property type="protein sequence ID" value="ENSOTSP00005142529.1"/>
    <property type="gene ID" value="ENSOTSG00005044566.2"/>
</dbReference>
<dbReference type="FunFam" id="2.10.25.10:FF:000069">
    <property type="entry name" value="Laminin subunit alpha 1"/>
    <property type="match status" value="1"/>
</dbReference>
<feature type="domain" description="Laminin EGF-like" evidence="19">
    <location>
        <begin position="930"/>
        <end position="978"/>
    </location>
</feature>
<dbReference type="GeneTree" id="ENSGT00940000157124"/>
<feature type="disulfide bond" evidence="14">
    <location>
        <begin position="1118"/>
        <end position="1130"/>
    </location>
</feature>
<dbReference type="Pfam" id="PF06009">
    <property type="entry name" value="Laminin_II"/>
    <property type="match status" value="1"/>
</dbReference>
<dbReference type="Gene3D" id="2.10.25.10">
    <property type="entry name" value="Laminin"/>
    <property type="match status" value="13"/>
</dbReference>
<evidence type="ECO:0000256" key="8">
    <source>
        <dbReference type="ARBA" id="ARBA00022889"/>
    </source>
</evidence>
<dbReference type="InterPro" id="IPR001791">
    <property type="entry name" value="Laminin_G"/>
</dbReference>
<dbReference type="GO" id="GO:0030155">
    <property type="term" value="P:regulation of cell adhesion"/>
    <property type="evidence" value="ECO:0007669"/>
    <property type="project" value="InterPro"/>
</dbReference>
<dbReference type="Pfam" id="PF02210">
    <property type="entry name" value="Laminin_G_2"/>
    <property type="match status" value="1"/>
</dbReference>
<evidence type="ECO:0000256" key="2">
    <source>
        <dbReference type="ARBA" id="ARBA00004302"/>
    </source>
</evidence>
<feature type="domain" description="Laminin EGF-like" evidence="19">
    <location>
        <begin position="485"/>
        <end position="532"/>
    </location>
</feature>
<feature type="disulfide bond" evidence="14">
    <location>
        <begin position="1538"/>
        <end position="1555"/>
    </location>
</feature>
<sequence>MKLFFCAIVLLWASSADCQQRGTQFVFSPFISMTDQHVFAPGSPVPLQQTYGLFPAILNLASNAEITTNATCGEPEPEMYCKLVEHVPGRRIRNSQCRTCNAQSQNPKEQHPITNAIDGTNGWWQSPSIKNGRQFHLVTITLDLRQIFQVAYIIIKAANSPRPGNWVLERSMDGVEFTPWQYYAISDTECLTRYNITPRFGPPTYKRDDEVICTSYYSRLVPLEHGEIHTSLINGRPSADQLTPELLDFTSARYIRLRLQRIRTLNADLMTLSYRDPKEVDPIVTRRYYYSIKDISVGGMCICYGHAQSCPWDPVAKKLQCVCEHNTCGESCNECCPGYHQEPWQPGTLSNGNTCEKCNCHNKAEDCYYNQTMDDHKMSMNSHGHFHGGGVCIDCTQNTAGVNCETCADGFYRPHEVSPYSENPCVECGCDMRGSLTPTCIRDDNHAKLEKGLNPGQCLCKEGFVGEHCERCAFGYRDFPLCSRCECSLEGSLNIDPCTECICKENVMGANCDLCKQGFYNLEDRNPEGCTECFCFGVSDVCESSPWSLFQTVDSNGWLLPTQSVSIYTAPLTDDDNNLIVPSITMIQSYRFVSTWAAPEGFLGNRLTSYGGLLNYTVAYDVSVDNVDNSLPSQFDLIIEGNGRTLRQTPPKQLFLTPLREQLVSVELLPQGFVDVHTGQRVDRDELMTVLADLAGLRIRGHLNASAEGALRLSTVSLDMADIRAANPVQARDVEQCECPWGYLGTSCEFCSSGFYRVGGILFGGNCLQCECNDHATECDINGVCLDCTHNTTGPHCNQCLPGYYGDTSEGTPEDCQRCACPLIVATNNFSPTCLLEGPGQVTCDQCQQGYTGTKCERCANGYHGDPNVAGKECVLCECNGNVDPWDPGHCDTSSGVCLKCHSHTSGDDCERCEDGYYGDAITAKNCQACSCHGNGSYSAMCDLLTGQCTCKPNVVGEKCDQCQVGFHSLLSGQGCRDCNCSQSGSVSTACEEEGRCQCIPGVAGDKCDRCYHGYFNYQDRGCTQCECAHTHGNCNATTGKCICPPHTIGEKCELCEEGHWGHDTVAGCKSCDCSEAGSSATQCDLTNGQCLCRPDFARQKCDQCTMGYRGYPECTACNCNINGTREEFCDKELGLCSCEAPGNCVCKDNVGGGGCDECKKGSFGLSGPNPDGCSPCFCFGVSSDCEELGGMVRVPITLGSDPELLHVVSQRDPQGSVEGVYYQASDMLLDTREKENITLPGPYYWRLPKHYQGNKLLSYGGKLSYMVAFYALDGAGLANYEPQVLMRGGHLGKKVIYIDMPAPDNRVKTRQDVPLTEHKWKYFNSVSEKAVSHSDFLAVLSNIEYITIKASYGTGLQQSRISNITMDTALEAEEGSEGLEVACLIETCECPAGYAGLSCQECSPGYYRQPVTDLNLRGKRPLIQPCVPCQCNNHSQACDLDTGECLGCQHNTAGEHCNVCGSGYYGNVKGSVSDCSLCACPLKENSFSPTCAMEGVMGDFRCNACKPGYEGRYCERCSVGYYGNPSGPGGKCEACQCSTAGSLHLVCDSLKGQCECKAGVRGHLCDQCEARHVLDGDQCVSCDDECTGVLLDDLDALESSFLSVNLTGVILSPYSTLVSLENDTREVKNLMSWESSPAYHLNRVEEDLTNLTQDIDGLLRQATGLSADGEEVAQSTENSVTQGAKFLEYIITIHTAIQVLAEEAAGLNRTENVEKDEANSTRLWEQVAAMLETIKLVNLSQANASVSTELSATEALLQRVLEDLLEPQGAIESQTLNISNTLTEHHQQLEDAHALLMTARENNNHTHTLLGSIYTNLPEYQGLKQNVSRLNQTAETQLEETQDILADAVNLAEDMSNVTSQLEGAKDQLEQWNPMLRKHVDTLVMELRKKDALELVYKAEDHARELSKKAQGLQSSLVEVMNTTLNATSAEHGDSNIRANVQPAEEMANLANLTATMALNMIVQPEESFTDLGSEAVQRSEKILAESLTLRNSTEGLVANISDVTDRIALLKEKLCNTSRLIPEQGALLHSLPNGTSEQVLDAKEQAALANTSLQRALERLEELRVRLEKSSTAVAQTRTSISNTNQLFSDSQSTASTAESKLKEAESRTERLYDRLKPLKTLGENLSRNLSEIREMINQARKQAASIKVAVLADKNCVRAYTPEVSSSNFNTLTMTVKTSEPDNLLFYMGSSSSVDFMAVEMQHGKVAYLWDTGSGHAKLEYPDVQINNNKWHHINATRFGRHGTLSVHQLESEPLPAVKTTSPGSATILEVNKSTLIFVGGLGGQIKSSVVKMTQFKGCMGEASLNEKNIGLWNYAEREGQCRGCFMSPQTEETSFHFDGSGYSVVEKPLRSTSTSIVMLFKTLSPNGLLLYLASNGTRDFLSIELVEGQVRLTFELGSGPLTLTSNKAYNTGSWYKITLQRNKRKVYMAVMAADNSSEKEIMEAESPGTASDLNRSDLDPIYIGGLPMSRPIRRQVVARSYVGCIKNMEIARSNFDLLRDSYGVKKGCVLEPIRSVSVLREGYVELPSVSLDPQGELLASFSTRNDTGIILAGFSKAGTRKSRQARQPFLAVMLISGRLEVHVNMAEGGSVHKVVVKSRSGSFSDGQEHSVILQRNRKMLVVLVDEDHQEMVRLSSEKASLTLTSLYMGGVPPGEGAGQLRTTSSFYGCIRNLALDSKLLDLSAAVRYRNVDMDSCLLEERPKRVLLPDDTDLDAEPTPDPARTPSPPPGQLSALTPGTLTCASMDNTSSIPEAQQFGISRHSHMVLSINPNTVRRSFSLELSVRTYTQSGLIYYMAHANQMDYATLQLLGGHLFFTCDKGSGPATATFPVPVNDGQWHTVKTDFNKKSVVLSVDGQPSTPVPAKGNTLDVENKLYLGGLPQTYTAKKIGNVTHSLAGCIQKVLLNSVKLNTQSPVSEQSTAYCFTAAQDGTFFNGSGYAALIKNGYKVGSDMEVSLEFRSTVSDGVLLGVSSAKVDAIGLELANGQAVFHVNNGAGRVSATSRLGWWLCDGLWHTLLAKKTKNALSLTVDGVTVLTDNPHPQSTSAETKDPVYVGGFPVGVKQNCLTSRMPFRGCMRNIRLIKGHMTNILDFSTAFTLHGVSPHSCPSTAT</sequence>
<reference evidence="22" key="2">
    <citation type="submission" date="2025-08" db="UniProtKB">
        <authorList>
            <consortium name="Ensembl"/>
        </authorList>
    </citation>
    <scope>IDENTIFICATION</scope>
</reference>
<dbReference type="Pfam" id="PF00055">
    <property type="entry name" value="Laminin_N"/>
    <property type="match status" value="1"/>
</dbReference>
<evidence type="ECO:0000256" key="13">
    <source>
        <dbReference type="PROSITE-ProRule" id="PRU00122"/>
    </source>
</evidence>
<keyword evidence="3" id="KW-0964">Secreted</keyword>
<feature type="domain" description="Laminin EGF-like" evidence="19">
    <location>
        <begin position="1536"/>
        <end position="1582"/>
    </location>
</feature>
<comment type="caution">
    <text evidence="14">Lacks conserved residue(s) required for the propagation of feature annotation.</text>
</comment>
<dbReference type="InterPro" id="IPR000742">
    <property type="entry name" value="EGF"/>
</dbReference>
<dbReference type="Gene3D" id="2.60.120.200">
    <property type="match status" value="5"/>
</dbReference>
<feature type="disulfide bond" evidence="14">
    <location>
        <begin position="503"/>
        <end position="512"/>
    </location>
</feature>
<feature type="disulfide bond" evidence="14">
    <location>
        <begin position="428"/>
        <end position="440"/>
    </location>
</feature>
<feature type="disulfide bond" evidence="14">
    <location>
        <begin position="788"/>
        <end position="797"/>
    </location>
</feature>
<evidence type="ECO:0000313" key="23">
    <source>
        <dbReference type="Proteomes" id="UP000694402"/>
    </source>
</evidence>
<feature type="disulfide bond" evidence="14">
    <location>
        <begin position="979"/>
        <end position="991"/>
    </location>
</feature>
<protein>
    <recommendedName>
        <fullName evidence="24">Laminin subunit alpha-1</fullName>
    </recommendedName>
</protein>
<name>A0AAZ3RRI2_ONCTS</name>
<evidence type="ECO:0000256" key="5">
    <source>
        <dbReference type="ARBA" id="ARBA00022729"/>
    </source>
</evidence>
<comment type="subcellular location">
    <subcellularLocation>
        <location evidence="2">Secreted</location>
        <location evidence="2">Extracellular space</location>
        <location evidence="2">Extracellular matrix</location>
        <location evidence="2">Basement membrane</location>
    </subcellularLocation>
</comment>
<dbReference type="InterPro" id="IPR050440">
    <property type="entry name" value="Laminin/Netrin_ECM"/>
</dbReference>
<dbReference type="SUPFAM" id="SSF49899">
    <property type="entry name" value="Concanavalin A-like lectins/glucanases"/>
    <property type="match status" value="5"/>
</dbReference>
<feature type="disulfide bond" evidence="14">
    <location>
        <begin position="1072"/>
        <end position="1084"/>
    </location>
</feature>
<evidence type="ECO:0000259" key="19">
    <source>
        <dbReference type="PROSITE" id="PS50027"/>
    </source>
</evidence>
<feature type="domain" description="Laminin EGF-like" evidence="19">
    <location>
        <begin position="1430"/>
        <end position="1478"/>
    </location>
</feature>
<evidence type="ECO:0000259" key="20">
    <source>
        <dbReference type="PROSITE" id="PS51115"/>
    </source>
</evidence>
<dbReference type="Pfam" id="PF24973">
    <property type="entry name" value="EGF_LMN_ATRN"/>
    <property type="match status" value="3"/>
</dbReference>
<dbReference type="InterPro" id="IPR008211">
    <property type="entry name" value="Laminin_N"/>
</dbReference>
<dbReference type="GO" id="GO:0007155">
    <property type="term" value="P:cell adhesion"/>
    <property type="evidence" value="ECO:0007669"/>
    <property type="project" value="UniProtKB-KW"/>
</dbReference>
<dbReference type="SUPFAM" id="SSF57196">
    <property type="entry name" value="EGF/Laminin"/>
    <property type="match status" value="12"/>
</dbReference>
<feature type="disulfide bond" evidence="14">
    <location>
        <begin position="901"/>
        <end position="910"/>
    </location>
</feature>
<accession>A0AAZ3RRI2</accession>
<dbReference type="InterPro" id="IPR000034">
    <property type="entry name" value="Laminin_IV"/>
</dbReference>
<feature type="domain" description="Laminin EGF-like" evidence="19">
    <location>
        <begin position="1026"/>
        <end position="1071"/>
    </location>
</feature>
<dbReference type="PROSITE" id="PS50027">
    <property type="entry name" value="EGF_LAM_2"/>
    <property type="match status" value="12"/>
</dbReference>
<keyword evidence="23" id="KW-1185">Reference proteome</keyword>
<feature type="domain" description="Laminin G" evidence="18">
    <location>
        <begin position="2758"/>
        <end position="2928"/>
    </location>
</feature>
<evidence type="ECO:0000256" key="3">
    <source>
        <dbReference type="ARBA" id="ARBA00022525"/>
    </source>
</evidence>
<dbReference type="Gene3D" id="2.60.120.260">
    <property type="entry name" value="Galactose-binding domain-like"/>
    <property type="match status" value="1"/>
</dbReference>
<feature type="disulfide bond" evidence="14">
    <location>
        <begin position="932"/>
        <end position="949"/>
    </location>
</feature>